<comment type="similarity">
    <text evidence="1">Belongs to the metallophosphoesterase superfamily. YfcE family.</text>
</comment>
<gene>
    <name evidence="3" type="ORF">SAMN02982927_01438</name>
</gene>
<evidence type="ECO:0000313" key="3">
    <source>
        <dbReference type="EMBL" id="SFG33898.1"/>
    </source>
</evidence>
<dbReference type="STRING" id="269670.SAMN02982927_01438"/>
<proteinExistence type="inferred from homology"/>
<organism evidence="3 4">
    <name type="scientific">Sporolactobacillus nakayamae</name>
    <dbReference type="NCBI Taxonomy" id="269670"/>
    <lineage>
        <taxon>Bacteria</taxon>
        <taxon>Bacillati</taxon>
        <taxon>Bacillota</taxon>
        <taxon>Bacilli</taxon>
        <taxon>Bacillales</taxon>
        <taxon>Sporolactobacillaceae</taxon>
        <taxon>Sporolactobacillus</taxon>
    </lineage>
</organism>
<dbReference type="OrthoDB" id="9813918at2"/>
<dbReference type="InterPro" id="IPR024654">
    <property type="entry name" value="Calcineurin-like_PHP_lpxH"/>
</dbReference>
<dbReference type="Proteomes" id="UP000198752">
    <property type="component" value="Unassembled WGS sequence"/>
</dbReference>
<feature type="domain" description="Calcineurin-like phosphoesterase" evidence="2">
    <location>
        <begin position="4"/>
        <end position="209"/>
    </location>
</feature>
<evidence type="ECO:0000313" key="4">
    <source>
        <dbReference type="Proteomes" id="UP000198752"/>
    </source>
</evidence>
<evidence type="ECO:0000259" key="2">
    <source>
        <dbReference type="Pfam" id="PF12850"/>
    </source>
</evidence>
<name>A0A1I2R015_9BACL</name>
<dbReference type="InterPro" id="IPR029052">
    <property type="entry name" value="Metallo-depent_PP-like"/>
</dbReference>
<dbReference type="PIRSF" id="PIRSF000883">
    <property type="entry name" value="Pesterase_MJ0912"/>
    <property type="match status" value="1"/>
</dbReference>
<dbReference type="Gene3D" id="3.60.21.10">
    <property type="match status" value="1"/>
</dbReference>
<dbReference type="Pfam" id="PF12850">
    <property type="entry name" value="Metallophos_2"/>
    <property type="match status" value="1"/>
</dbReference>
<dbReference type="GO" id="GO:0005737">
    <property type="term" value="C:cytoplasm"/>
    <property type="evidence" value="ECO:0007669"/>
    <property type="project" value="TreeGrafter"/>
</dbReference>
<dbReference type="RefSeq" id="WP_093671474.1">
    <property type="nucleotide sequence ID" value="NZ_FOOY01000008.1"/>
</dbReference>
<reference evidence="4" key="1">
    <citation type="submission" date="2016-10" db="EMBL/GenBank/DDBJ databases">
        <authorList>
            <person name="Varghese N."/>
            <person name="Submissions S."/>
        </authorList>
    </citation>
    <scope>NUCLEOTIDE SEQUENCE [LARGE SCALE GENOMIC DNA]</scope>
    <source>
        <strain evidence="4">ATCC 700379</strain>
    </source>
</reference>
<dbReference type="GO" id="GO:0016791">
    <property type="term" value="F:phosphatase activity"/>
    <property type="evidence" value="ECO:0007669"/>
    <property type="project" value="TreeGrafter"/>
</dbReference>
<dbReference type="AlphaFoldDB" id="A0A1I2R015"/>
<dbReference type="PANTHER" id="PTHR42850">
    <property type="entry name" value="METALLOPHOSPHOESTERASE"/>
    <property type="match status" value="1"/>
</dbReference>
<accession>A0A1I2R015</accession>
<dbReference type="InterPro" id="IPR050126">
    <property type="entry name" value="Ap4A_hydrolase"/>
</dbReference>
<protein>
    <submittedName>
        <fullName evidence="3">Predicted phosphodiesterase</fullName>
    </submittedName>
</protein>
<keyword evidence="4" id="KW-1185">Reference proteome</keyword>
<dbReference type="InterPro" id="IPR011152">
    <property type="entry name" value="Pesterase_MJ0912"/>
</dbReference>
<dbReference type="PANTHER" id="PTHR42850:SF2">
    <property type="entry name" value="BLL5683 PROTEIN"/>
    <property type="match status" value="1"/>
</dbReference>
<sequence length="280" mass="32110">MNHKIALFADVHGNITALKAVIEDSIQEKVTDYWFLGDLFMPGPGSSDLLALLKSINVSAYVKGNWEDCLLEALAGEVDLNDPSDIYVTRLVQYQCETLKNAQIEMIKRLPLHTTKTVNGLNISIAHNLPDKNYGGDLAPDQTQQNFDHLFTQSHCDVAIYAHVHHQMLRYSSDDQLIINPGSVGQPYFKWAKHRADRRAQYAILEIDEQGVAQINFRKVGYDVNKELQEAKRKNIPYLTLYKEQLETGKTHTHDKAFLKEINQRYDFAQDVREFLRNLH</sequence>
<evidence type="ECO:0000256" key="1">
    <source>
        <dbReference type="ARBA" id="ARBA00008950"/>
    </source>
</evidence>
<dbReference type="EMBL" id="FOOY01000008">
    <property type="protein sequence ID" value="SFG33898.1"/>
    <property type="molecule type" value="Genomic_DNA"/>
</dbReference>
<dbReference type="SUPFAM" id="SSF56300">
    <property type="entry name" value="Metallo-dependent phosphatases"/>
    <property type="match status" value="1"/>
</dbReference>